<dbReference type="KEGG" id="pnp:IJ22_09780"/>
<sequence>MGLKKSCDRLMTEQDFLLTWRNIILKVVRSGVKWWKRGWRVVFMGEFQHTIDEKGRMIVPAKFREALGTSFIVTRGLDQCLFVYPMQEWAVLEQKLKSLPLMKSDARAFTRFFFSGATECELDKQGRVNLPNNLIEHAKLDKDCVVIGVSNRVEIWSKPIWENYFQESEESFNEIAEKLVDFNFDL</sequence>
<protein>
    <recommendedName>
        <fullName evidence="1">Transcriptional regulator MraZ</fullName>
    </recommendedName>
</protein>
<reference evidence="2 3" key="2">
    <citation type="journal article" date="2016" name="Genome Announc.">
        <title>Complete Genome Sequences of Two Interactive Moderate Thermophiles, Paenibacillus napthalenovorans 32O-Y and Paenibacillus sp. 32O-W.</title>
        <authorList>
            <person name="Butler R.R.III."/>
            <person name="Wang J."/>
            <person name="Stark B.C."/>
            <person name="Pombert J.F."/>
        </authorList>
    </citation>
    <scope>NUCLEOTIDE SEQUENCE [LARGE SCALE GENOMIC DNA]</scope>
    <source>
        <strain evidence="2 3">32O-Y</strain>
    </source>
</reference>
<organism evidence="2 3">
    <name type="scientific">Paenibacillus naphthalenovorans</name>
    <dbReference type="NCBI Taxonomy" id="162209"/>
    <lineage>
        <taxon>Bacteria</taxon>
        <taxon>Bacillati</taxon>
        <taxon>Bacillota</taxon>
        <taxon>Bacilli</taxon>
        <taxon>Bacillales</taxon>
        <taxon>Paenibacillaceae</taxon>
        <taxon>Paenibacillus</taxon>
    </lineage>
</organism>
<dbReference type="FunFam" id="3.40.1550.20:FF:000002">
    <property type="entry name" value="Transcriptional regulator MraZ"/>
    <property type="match status" value="1"/>
</dbReference>
<comment type="subcellular location">
    <subcellularLocation>
        <location evidence="1">Cytoplasm</location>
        <location evidence="1">Nucleoid</location>
    </subcellularLocation>
</comment>
<keyword evidence="2" id="KW-0132">Cell division</keyword>
<dbReference type="Gene3D" id="3.40.1550.20">
    <property type="entry name" value="Transcriptional regulator MraZ domain"/>
    <property type="match status" value="1"/>
</dbReference>
<keyword evidence="1" id="KW-0805">Transcription regulation</keyword>
<dbReference type="InterPro" id="IPR037914">
    <property type="entry name" value="SpoVT-AbrB_sf"/>
</dbReference>
<dbReference type="STRING" id="162209.IJ22_09780"/>
<dbReference type="GO" id="GO:0003700">
    <property type="term" value="F:DNA-binding transcription factor activity"/>
    <property type="evidence" value="ECO:0007669"/>
    <property type="project" value="UniProtKB-UniRule"/>
</dbReference>
<accession>A0A0U2M289</accession>
<dbReference type="CDD" id="cd16320">
    <property type="entry name" value="MraZ_N"/>
    <property type="match status" value="1"/>
</dbReference>
<evidence type="ECO:0000313" key="3">
    <source>
        <dbReference type="Proteomes" id="UP000061660"/>
    </source>
</evidence>
<dbReference type="PANTHER" id="PTHR34701:SF1">
    <property type="entry name" value="TRANSCRIPTIONAL REGULATOR MRAZ"/>
    <property type="match status" value="1"/>
</dbReference>
<dbReference type="InterPro" id="IPR020603">
    <property type="entry name" value="MraZ_dom"/>
</dbReference>
<dbReference type="InterPro" id="IPR003444">
    <property type="entry name" value="MraZ"/>
</dbReference>
<dbReference type="SUPFAM" id="SSF89447">
    <property type="entry name" value="AbrB/MazE/MraZ-like"/>
    <property type="match status" value="1"/>
</dbReference>
<reference evidence="3" key="1">
    <citation type="submission" date="2015-12" db="EMBL/GenBank/DDBJ databases">
        <title>Complete genome sequences of two moderately thermophilic Paenibacillus species.</title>
        <authorList>
            <person name="Butler R.III."/>
            <person name="Wang J."/>
            <person name="Stark B.C."/>
            <person name="Pombert J.-F."/>
        </authorList>
    </citation>
    <scope>NUCLEOTIDE SEQUENCE [LARGE SCALE GENOMIC DNA]</scope>
    <source>
        <strain evidence="3">32O-Y</strain>
    </source>
</reference>
<evidence type="ECO:0000313" key="2">
    <source>
        <dbReference type="EMBL" id="ALS21360.1"/>
    </source>
</evidence>
<dbReference type="PANTHER" id="PTHR34701">
    <property type="entry name" value="TRANSCRIPTIONAL REGULATOR MRAZ"/>
    <property type="match status" value="1"/>
</dbReference>
<dbReference type="Pfam" id="PF02381">
    <property type="entry name" value="MraZ"/>
    <property type="match status" value="2"/>
</dbReference>
<dbReference type="InterPro" id="IPR035644">
    <property type="entry name" value="MraZ_C"/>
</dbReference>
<keyword evidence="1" id="KW-0963">Cytoplasm</keyword>
<dbReference type="Proteomes" id="UP000061660">
    <property type="component" value="Chromosome"/>
</dbReference>
<dbReference type="InterPro" id="IPR035642">
    <property type="entry name" value="MraZ_N"/>
</dbReference>
<dbReference type="InterPro" id="IPR038619">
    <property type="entry name" value="MraZ_sf"/>
</dbReference>
<dbReference type="EMBL" id="CP013652">
    <property type="protein sequence ID" value="ALS21360.1"/>
    <property type="molecule type" value="Genomic_DNA"/>
</dbReference>
<name>A0A0U2M289_9BACL</name>
<comment type="similarity">
    <text evidence="1">Belongs to the MraZ family.</text>
</comment>
<gene>
    <name evidence="1" type="primary">mraZ</name>
    <name evidence="2" type="ORF">IJ22_09780</name>
</gene>
<proteinExistence type="inferred from homology"/>
<dbReference type="NCBIfam" id="TIGR00242">
    <property type="entry name" value="division/cell wall cluster transcriptional repressor MraZ"/>
    <property type="match status" value="1"/>
</dbReference>
<comment type="subunit">
    <text evidence="1">Forms oligomers.</text>
</comment>
<dbReference type="GO" id="GO:0051301">
    <property type="term" value="P:cell division"/>
    <property type="evidence" value="ECO:0007669"/>
    <property type="project" value="UniProtKB-KW"/>
</dbReference>
<dbReference type="GO" id="GO:2000143">
    <property type="term" value="P:negative regulation of DNA-templated transcription initiation"/>
    <property type="evidence" value="ECO:0007669"/>
    <property type="project" value="TreeGrafter"/>
</dbReference>
<evidence type="ECO:0000256" key="1">
    <source>
        <dbReference type="HAMAP-Rule" id="MF_01008"/>
    </source>
</evidence>
<dbReference type="HAMAP" id="MF_01008">
    <property type="entry name" value="MraZ"/>
    <property type="match status" value="1"/>
</dbReference>
<dbReference type="CDD" id="cd16321">
    <property type="entry name" value="MraZ_C"/>
    <property type="match status" value="1"/>
</dbReference>
<dbReference type="AlphaFoldDB" id="A0A0U2M289"/>
<dbReference type="PROSITE" id="PS51740">
    <property type="entry name" value="SPOVT_ABRB"/>
    <property type="match status" value="2"/>
</dbReference>
<dbReference type="InterPro" id="IPR007159">
    <property type="entry name" value="SpoVT-AbrB_dom"/>
</dbReference>
<dbReference type="GO" id="GO:0005737">
    <property type="term" value="C:cytoplasm"/>
    <property type="evidence" value="ECO:0007669"/>
    <property type="project" value="UniProtKB-UniRule"/>
</dbReference>
<dbReference type="GO" id="GO:0009295">
    <property type="term" value="C:nucleoid"/>
    <property type="evidence" value="ECO:0007669"/>
    <property type="project" value="UniProtKB-SubCell"/>
</dbReference>
<dbReference type="PATRIC" id="fig|162209.4.peg.1042"/>
<dbReference type="GO" id="GO:0000976">
    <property type="term" value="F:transcription cis-regulatory region binding"/>
    <property type="evidence" value="ECO:0007669"/>
    <property type="project" value="TreeGrafter"/>
</dbReference>
<keyword evidence="2" id="KW-0131">Cell cycle</keyword>
<keyword evidence="1" id="KW-0804">Transcription</keyword>
<keyword evidence="3" id="KW-1185">Reference proteome</keyword>
<keyword evidence="1" id="KW-0238">DNA-binding</keyword>